<protein>
    <submittedName>
        <fullName evidence="2">Uncharacterized protein</fullName>
    </submittedName>
</protein>
<evidence type="ECO:0000256" key="1">
    <source>
        <dbReference type="SAM" id="MobiDB-lite"/>
    </source>
</evidence>
<evidence type="ECO:0000313" key="3">
    <source>
        <dbReference type="Proteomes" id="UP000823603"/>
    </source>
</evidence>
<gene>
    <name evidence="2" type="ORF">IAB82_07180</name>
</gene>
<name>A0A9D9NFJ7_9BACT</name>
<reference evidence="2" key="1">
    <citation type="submission" date="2020-10" db="EMBL/GenBank/DDBJ databases">
        <authorList>
            <person name="Gilroy R."/>
        </authorList>
    </citation>
    <scope>NUCLEOTIDE SEQUENCE</scope>
    <source>
        <strain evidence="2">B2-22910</strain>
    </source>
</reference>
<evidence type="ECO:0000313" key="2">
    <source>
        <dbReference type="EMBL" id="MBO8471559.1"/>
    </source>
</evidence>
<sequence>MTGPPARGWMGVAPLNKGLSRSDWGLRWEGPSGPHRSVSKVSGRETEAVEVPAERSTAACPAGAVTVR</sequence>
<organism evidence="2 3">
    <name type="scientific">Candidatus Cryptobacteroides faecavium</name>
    <dbReference type="NCBI Taxonomy" id="2840762"/>
    <lineage>
        <taxon>Bacteria</taxon>
        <taxon>Pseudomonadati</taxon>
        <taxon>Bacteroidota</taxon>
        <taxon>Bacteroidia</taxon>
        <taxon>Bacteroidales</taxon>
        <taxon>Candidatus Cryptobacteroides</taxon>
    </lineage>
</organism>
<dbReference type="AlphaFoldDB" id="A0A9D9NFJ7"/>
<dbReference type="EMBL" id="JADIMB010000104">
    <property type="protein sequence ID" value="MBO8471559.1"/>
    <property type="molecule type" value="Genomic_DNA"/>
</dbReference>
<reference evidence="2" key="2">
    <citation type="journal article" date="2021" name="PeerJ">
        <title>Extensive microbial diversity within the chicken gut microbiome revealed by metagenomics and culture.</title>
        <authorList>
            <person name="Gilroy R."/>
            <person name="Ravi A."/>
            <person name="Getino M."/>
            <person name="Pursley I."/>
            <person name="Horton D.L."/>
            <person name="Alikhan N.F."/>
            <person name="Baker D."/>
            <person name="Gharbi K."/>
            <person name="Hall N."/>
            <person name="Watson M."/>
            <person name="Adriaenssens E.M."/>
            <person name="Foster-Nyarko E."/>
            <person name="Jarju S."/>
            <person name="Secka A."/>
            <person name="Antonio M."/>
            <person name="Oren A."/>
            <person name="Chaudhuri R.R."/>
            <person name="La Ragione R."/>
            <person name="Hildebrand F."/>
            <person name="Pallen M.J."/>
        </authorList>
    </citation>
    <scope>NUCLEOTIDE SEQUENCE</scope>
    <source>
        <strain evidence="2">B2-22910</strain>
    </source>
</reference>
<dbReference type="Proteomes" id="UP000823603">
    <property type="component" value="Unassembled WGS sequence"/>
</dbReference>
<comment type="caution">
    <text evidence="2">The sequence shown here is derived from an EMBL/GenBank/DDBJ whole genome shotgun (WGS) entry which is preliminary data.</text>
</comment>
<feature type="region of interest" description="Disordered" evidence="1">
    <location>
        <begin position="26"/>
        <end position="55"/>
    </location>
</feature>
<proteinExistence type="predicted"/>
<accession>A0A9D9NFJ7</accession>